<dbReference type="AlphaFoldDB" id="A0A934IVF7"/>
<comment type="caution">
    <text evidence="12">The sequence shown here is derived from an EMBL/GenBank/DDBJ whole genome shotgun (WGS) entry which is preliminary data.</text>
</comment>
<name>A0A934IVF7_9HYPH</name>
<evidence type="ECO:0000256" key="3">
    <source>
        <dbReference type="ARBA" id="ARBA00021237"/>
    </source>
</evidence>
<evidence type="ECO:0000256" key="1">
    <source>
        <dbReference type="ARBA" id="ARBA00004141"/>
    </source>
</evidence>
<keyword evidence="4" id="KW-1003">Cell membrane</keyword>
<feature type="transmembrane region" description="Helical" evidence="11">
    <location>
        <begin position="28"/>
        <end position="48"/>
    </location>
</feature>
<keyword evidence="6" id="KW-0732">Signal</keyword>
<evidence type="ECO:0000256" key="6">
    <source>
        <dbReference type="ARBA" id="ARBA00022729"/>
    </source>
</evidence>
<dbReference type="Proteomes" id="UP000609531">
    <property type="component" value="Unassembled WGS sequence"/>
</dbReference>
<accession>A0A934IVF7</accession>
<organism evidence="12 13">
    <name type="scientific">Acuticoccus mangrovi</name>
    <dbReference type="NCBI Taxonomy" id="2796142"/>
    <lineage>
        <taxon>Bacteria</taxon>
        <taxon>Pseudomonadati</taxon>
        <taxon>Pseudomonadota</taxon>
        <taxon>Alphaproteobacteria</taxon>
        <taxon>Hyphomicrobiales</taxon>
        <taxon>Amorphaceae</taxon>
        <taxon>Acuticoccus</taxon>
    </lineage>
</organism>
<dbReference type="GO" id="GO:0016020">
    <property type="term" value="C:membrane"/>
    <property type="evidence" value="ECO:0007669"/>
    <property type="project" value="UniProtKB-SubCell"/>
</dbReference>
<reference evidence="12" key="1">
    <citation type="submission" date="2020-12" db="EMBL/GenBank/DDBJ databases">
        <title>Bacterial taxonomy.</title>
        <authorList>
            <person name="Pan X."/>
        </authorList>
    </citation>
    <scope>NUCLEOTIDE SEQUENCE</scope>
    <source>
        <strain evidence="12">B2012</strain>
    </source>
</reference>
<keyword evidence="5 11" id="KW-0812">Transmembrane</keyword>
<evidence type="ECO:0000256" key="2">
    <source>
        <dbReference type="ARBA" id="ARBA00008208"/>
    </source>
</evidence>
<sequence>MAVAACALAGCSPAAAPAVPFLGAYFPSWLLSSFAGIAAALVVRAIFVRIGLDDVLPMRLLVYLSLAAAVGFLVSIAVFGR</sequence>
<feature type="transmembrane region" description="Helical" evidence="11">
    <location>
        <begin position="60"/>
        <end position="80"/>
    </location>
</feature>
<keyword evidence="10" id="KW-0449">Lipoprotein</keyword>
<dbReference type="Pfam" id="PF17090">
    <property type="entry name" value="Ytca"/>
    <property type="match status" value="1"/>
</dbReference>
<keyword evidence="9" id="KW-0564">Palmitate</keyword>
<evidence type="ECO:0000256" key="11">
    <source>
        <dbReference type="SAM" id="Phobius"/>
    </source>
</evidence>
<keyword evidence="7 11" id="KW-1133">Transmembrane helix</keyword>
<evidence type="ECO:0000256" key="7">
    <source>
        <dbReference type="ARBA" id="ARBA00022989"/>
    </source>
</evidence>
<evidence type="ECO:0000256" key="10">
    <source>
        <dbReference type="ARBA" id="ARBA00023288"/>
    </source>
</evidence>
<evidence type="ECO:0000256" key="4">
    <source>
        <dbReference type="ARBA" id="ARBA00022475"/>
    </source>
</evidence>
<dbReference type="InterPro" id="IPR031381">
    <property type="entry name" value="YtcA"/>
</dbReference>
<protein>
    <recommendedName>
        <fullName evidence="3">Uncharacterized protein YtcA</fullName>
    </recommendedName>
</protein>
<evidence type="ECO:0000313" key="13">
    <source>
        <dbReference type="Proteomes" id="UP000609531"/>
    </source>
</evidence>
<proteinExistence type="inferred from homology"/>
<evidence type="ECO:0000256" key="8">
    <source>
        <dbReference type="ARBA" id="ARBA00023136"/>
    </source>
</evidence>
<comment type="subcellular location">
    <subcellularLocation>
        <location evidence="1">Membrane</location>
        <topology evidence="1">Multi-pass membrane protein</topology>
    </subcellularLocation>
</comment>
<evidence type="ECO:0000313" key="12">
    <source>
        <dbReference type="EMBL" id="MBJ3778464.1"/>
    </source>
</evidence>
<comment type="similarity">
    <text evidence="2">Belongs to the YtcA family.</text>
</comment>
<keyword evidence="13" id="KW-1185">Reference proteome</keyword>
<evidence type="ECO:0000256" key="9">
    <source>
        <dbReference type="ARBA" id="ARBA00023139"/>
    </source>
</evidence>
<dbReference type="EMBL" id="JAEKJA010000027">
    <property type="protein sequence ID" value="MBJ3778464.1"/>
    <property type="molecule type" value="Genomic_DNA"/>
</dbReference>
<keyword evidence="8 11" id="KW-0472">Membrane</keyword>
<dbReference type="RefSeq" id="WP_198884363.1">
    <property type="nucleotide sequence ID" value="NZ_JAEKJA010000027.1"/>
</dbReference>
<evidence type="ECO:0000256" key="5">
    <source>
        <dbReference type="ARBA" id="ARBA00022692"/>
    </source>
</evidence>
<gene>
    <name evidence="12" type="ORF">JCR33_22380</name>
</gene>